<organism evidence="1 2">
    <name type="scientific">Thermoproteus sp. AZ2</name>
    <dbReference type="NCBI Taxonomy" id="1609232"/>
    <lineage>
        <taxon>Archaea</taxon>
        <taxon>Thermoproteota</taxon>
        <taxon>Thermoprotei</taxon>
        <taxon>Thermoproteales</taxon>
        <taxon>Thermoproteaceae</taxon>
        <taxon>Thermoproteus</taxon>
    </lineage>
</organism>
<evidence type="ECO:0000313" key="1">
    <source>
        <dbReference type="EMBL" id="MFB6491203.1"/>
    </source>
</evidence>
<evidence type="ECO:0000313" key="2">
    <source>
        <dbReference type="Proteomes" id="UP000033636"/>
    </source>
</evidence>
<dbReference type="EMBL" id="JZWT02000024">
    <property type="protein sequence ID" value="MFB6491203.1"/>
    <property type="molecule type" value="Genomic_DNA"/>
</dbReference>
<proteinExistence type="predicted"/>
<accession>A0ACC6V2Z2</accession>
<gene>
    <name evidence="1" type="ORF">TU35_008230</name>
</gene>
<dbReference type="Proteomes" id="UP000033636">
    <property type="component" value="Unassembled WGS sequence"/>
</dbReference>
<name>A0ACC6V2Z2_9CREN</name>
<reference evidence="1" key="1">
    <citation type="submission" date="2024-07" db="EMBL/GenBank/DDBJ databases">
        <title>Metagenome and Metagenome-Assembled Genomes of Archaea from a hot spring from the geothermal field of Los Azufres, Mexico.</title>
        <authorList>
            <person name="Marin-Paredes R."/>
            <person name="Martinez-Romero E."/>
            <person name="Servin-Garciduenas L.E."/>
        </authorList>
    </citation>
    <scope>NUCLEOTIDE SEQUENCE</scope>
</reference>
<sequence length="353" mass="38209">MSEVAKCFSWEALRREAAGRAAEVYARTSQLMAILGEYAKYKGSQPPELGVLAAGLRRDGFARNALGKFIGDVWGVRLCVRTAAGLDCGDRAVAEALAGPREDVVVDVDDAKYGVLKVLNESAGRALELLGVEAPKPEPQGGEAVYRISLDLARALASFLPFTNPCAFFVAMSAQSPRDYFEQAAKEYCGGRGDCARAAAESAERLGATAYRLYGVEMFGYPDQDKAFLEPPRERPDTLGTALLGVMETALYIWRNYEAAAWFPTSKGEHLPALYERAIGDALRGYYAGVCCSGTLKVDAKGYIVDAVGCRWGSAMPIKNYVYKIAPYLLLRAAAMRAVEGGVEVRRRFGGTC</sequence>
<protein>
    <submittedName>
        <fullName evidence="1">Uncharacterized protein</fullName>
    </submittedName>
</protein>
<comment type="caution">
    <text evidence="1">The sequence shown here is derived from an EMBL/GenBank/DDBJ whole genome shotgun (WGS) entry which is preliminary data.</text>
</comment>